<dbReference type="Gene3D" id="3.10.450.50">
    <property type="match status" value="1"/>
</dbReference>
<reference evidence="3 4" key="1">
    <citation type="submission" date="2020-04" db="EMBL/GenBank/DDBJ databases">
        <title>Gordonia sp. nov. TBRC 11910.</title>
        <authorList>
            <person name="Suriyachadkun C."/>
        </authorList>
    </citation>
    <scope>NUCLEOTIDE SEQUENCE [LARGE SCALE GENOMIC DNA]</scope>
    <source>
        <strain evidence="3 4">TBRC 11910</strain>
    </source>
</reference>
<dbReference type="Pfam" id="PF17775">
    <property type="entry name" value="YchJ_M-like"/>
    <property type="match status" value="1"/>
</dbReference>
<dbReference type="SUPFAM" id="SSF54427">
    <property type="entry name" value="NTF2-like"/>
    <property type="match status" value="1"/>
</dbReference>
<dbReference type="AlphaFoldDB" id="A0A848L2Z6"/>
<feature type="domain" description="YchJ-like middle NTF2-like" evidence="2">
    <location>
        <begin position="34"/>
        <end position="128"/>
    </location>
</feature>
<dbReference type="InterPro" id="IPR032710">
    <property type="entry name" value="NTF2-like_dom_sf"/>
</dbReference>
<evidence type="ECO:0000256" key="1">
    <source>
        <dbReference type="HAMAP-Rule" id="MF_00612"/>
    </source>
</evidence>
<comment type="similarity">
    <text evidence="1">Belongs to the UPF0225 family.</text>
</comment>
<name>A0A848L2Z6_9ACTN</name>
<dbReference type="InterPro" id="IPR023006">
    <property type="entry name" value="YchJ-like"/>
</dbReference>
<proteinExistence type="inferred from homology"/>
<gene>
    <name evidence="3" type="ORF">HH308_28145</name>
</gene>
<accession>A0A848L2Z6</accession>
<evidence type="ECO:0000259" key="2">
    <source>
        <dbReference type="Pfam" id="PF17775"/>
    </source>
</evidence>
<evidence type="ECO:0000313" key="3">
    <source>
        <dbReference type="EMBL" id="NMO05099.1"/>
    </source>
</evidence>
<sequence>MSSALDAGSRCPCSSGDVFGDCCRPLLAGAPAPTAERLMRSRYTAFVVDDADYLLDTWHPTKRPPELSLDDDLSWRRLDVLATEGGGPFDTTGVVEFEAFYRGPDGRGSLHERSRFVKQGREWLYVDGTALASS</sequence>
<keyword evidence="4" id="KW-1185">Reference proteome</keyword>
<protein>
    <recommendedName>
        <fullName evidence="1">UPF0225 protein HH308_28145</fullName>
    </recommendedName>
</protein>
<dbReference type="EMBL" id="JABBNB010000050">
    <property type="protein sequence ID" value="NMO05099.1"/>
    <property type="molecule type" value="Genomic_DNA"/>
</dbReference>
<evidence type="ECO:0000313" key="4">
    <source>
        <dbReference type="Proteomes" id="UP000550729"/>
    </source>
</evidence>
<organism evidence="3 4">
    <name type="scientific">Gordonia asplenii</name>
    <dbReference type="NCBI Taxonomy" id="2725283"/>
    <lineage>
        <taxon>Bacteria</taxon>
        <taxon>Bacillati</taxon>
        <taxon>Actinomycetota</taxon>
        <taxon>Actinomycetes</taxon>
        <taxon>Mycobacteriales</taxon>
        <taxon>Gordoniaceae</taxon>
        <taxon>Gordonia</taxon>
    </lineage>
</organism>
<dbReference type="Proteomes" id="UP000550729">
    <property type="component" value="Unassembled WGS sequence"/>
</dbReference>
<dbReference type="InterPro" id="IPR048469">
    <property type="entry name" value="YchJ-like_M"/>
</dbReference>
<comment type="caution">
    <text evidence="3">The sequence shown here is derived from an EMBL/GenBank/DDBJ whole genome shotgun (WGS) entry which is preliminary data.</text>
</comment>
<dbReference type="HAMAP" id="MF_00612">
    <property type="entry name" value="UPF0225"/>
    <property type="match status" value="1"/>
</dbReference>